<dbReference type="Gene3D" id="3.30.1150.10">
    <property type="match status" value="1"/>
</dbReference>
<evidence type="ECO:0000256" key="6">
    <source>
        <dbReference type="ARBA" id="ARBA00023316"/>
    </source>
</evidence>
<proteinExistence type="inferred from homology"/>
<feature type="domain" description="L,D-TPase catalytic" evidence="8">
    <location>
        <begin position="105"/>
        <end position="238"/>
    </location>
</feature>
<keyword evidence="5 7" id="KW-0573">Peptidoglycan synthesis</keyword>
<comment type="similarity">
    <text evidence="2">Belongs to the YkuD family.</text>
</comment>
<dbReference type="InterPro" id="IPR038063">
    <property type="entry name" value="Transpep_catalytic_dom"/>
</dbReference>
<evidence type="ECO:0000313" key="10">
    <source>
        <dbReference type="Proteomes" id="UP001321305"/>
    </source>
</evidence>
<evidence type="ECO:0000256" key="3">
    <source>
        <dbReference type="ARBA" id="ARBA00022679"/>
    </source>
</evidence>
<keyword evidence="3" id="KW-0808">Transferase</keyword>
<dbReference type="PROSITE" id="PS52029">
    <property type="entry name" value="LD_TPASE"/>
    <property type="match status" value="1"/>
</dbReference>
<organism evidence="9 10">
    <name type="scientific">Mycovorax composti</name>
    <dbReference type="NCBI Taxonomy" id="2962693"/>
    <lineage>
        <taxon>Bacteria</taxon>
        <taxon>Pseudomonadati</taxon>
        <taxon>Bacteroidota</taxon>
        <taxon>Chitinophagia</taxon>
        <taxon>Chitinophagales</taxon>
        <taxon>Chitinophagaceae</taxon>
        <taxon>Mycovorax</taxon>
    </lineage>
</organism>
<sequence>MEIFNSYILNLYILFKTLHKIVNISFSSQYHRQSFLMMKKFIWTVILLIGFVSLQAQTSTFDVSTSSFLTYQLGFQRPRESFARKEAALKALFAAKNLIWPARYLYIRSFKYDSQLEVWAKNKLEEPYKLVKIYKVCALVGTLGPKRFEGDYQVPEGFYHISGFNPNSNYYLSLRLNYPNASDRVLSDPVRPGGDIYIHGGCSTVGCIPIKDDQIGELYVMTASSKAAGLDFIPVHIFPVKFDVQKSYEYINTLTKDNPQLKAFASKLEDAFDYFETYKQVPVVMIRDDGEYVIKDALPKTPKFQPKVRPTSNHKPTVRKIDFLPTSVAKWPEYPGGAAAFSEYLKELSKEMEKVLPDDVTRAFAQVEFIIDTDGSAVNFKVLKGVDDYFNAVLVEKMEQMPKWSPAIYQGKPAAKKMVQSIQVGQE</sequence>
<protein>
    <recommendedName>
        <fullName evidence="8">L,D-TPase catalytic domain-containing protein</fullName>
    </recommendedName>
</protein>
<dbReference type="Proteomes" id="UP001321305">
    <property type="component" value="Chromosome"/>
</dbReference>
<evidence type="ECO:0000256" key="5">
    <source>
        <dbReference type="ARBA" id="ARBA00022984"/>
    </source>
</evidence>
<dbReference type="Pfam" id="PF03734">
    <property type="entry name" value="YkuD"/>
    <property type="match status" value="1"/>
</dbReference>
<evidence type="ECO:0000313" key="9">
    <source>
        <dbReference type="EMBL" id="WWC84467.1"/>
    </source>
</evidence>
<dbReference type="PANTHER" id="PTHR36699">
    <property type="entry name" value="LD-TRANSPEPTIDASE"/>
    <property type="match status" value="1"/>
</dbReference>
<feature type="active site" description="Nucleophile" evidence="7">
    <location>
        <position position="207"/>
    </location>
</feature>
<dbReference type="EMBL" id="CP144143">
    <property type="protein sequence ID" value="WWC84467.1"/>
    <property type="molecule type" value="Genomic_DNA"/>
</dbReference>
<name>A0ABZ2EMC9_9BACT</name>
<dbReference type="SUPFAM" id="SSF74653">
    <property type="entry name" value="TolA/TonB C-terminal domain"/>
    <property type="match status" value="1"/>
</dbReference>
<reference evidence="10" key="1">
    <citation type="submission" date="2024-01" db="EMBL/GenBank/DDBJ databases">
        <title>Mycovorax composti gen. nov. sp. nov., a member of the family Chitinophagaceae isolated from button mushroom compost.</title>
        <authorList>
            <person name="Thai M."/>
            <person name="Bell T.L."/>
            <person name="Kertesz M.A."/>
        </authorList>
    </citation>
    <scope>NUCLEOTIDE SEQUENCE [LARGE SCALE GENOMIC DNA]</scope>
    <source>
        <strain evidence="10">C216</strain>
    </source>
</reference>
<dbReference type="CDD" id="cd16913">
    <property type="entry name" value="YkuD_like"/>
    <property type="match status" value="1"/>
</dbReference>
<evidence type="ECO:0000256" key="1">
    <source>
        <dbReference type="ARBA" id="ARBA00004752"/>
    </source>
</evidence>
<keyword evidence="6 7" id="KW-0961">Cell wall biogenesis/degradation</keyword>
<evidence type="ECO:0000256" key="2">
    <source>
        <dbReference type="ARBA" id="ARBA00005992"/>
    </source>
</evidence>
<evidence type="ECO:0000256" key="4">
    <source>
        <dbReference type="ARBA" id="ARBA00022960"/>
    </source>
</evidence>
<keyword evidence="4 7" id="KW-0133">Cell shape</keyword>
<comment type="pathway">
    <text evidence="1 7">Cell wall biogenesis; peptidoglycan biosynthesis.</text>
</comment>
<evidence type="ECO:0000256" key="7">
    <source>
        <dbReference type="PROSITE-ProRule" id="PRU01373"/>
    </source>
</evidence>
<dbReference type="SUPFAM" id="SSF141523">
    <property type="entry name" value="L,D-transpeptidase catalytic domain-like"/>
    <property type="match status" value="1"/>
</dbReference>
<accession>A0ABZ2EMC9</accession>
<dbReference type="InterPro" id="IPR005490">
    <property type="entry name" value="LD_TPept_cat_dom"/>
</dbReference>
<feature type="active site" description="Proton donor/acceptor" evidence="7">
    <location>
        <position position="199"/>
    </location>
</feature>
<gene>
    <name evidence="9" type="ORF">PIECOFPK_02204</name>
</gene>
<keyword evidence="10" id="KW-1185">Reference proteome</keyword>
<dbReference type="PANTHER" id="PTHR36699:SF1">
    <property type="entry name" value="L,D-TRANSPEPTIDASE YAFK-RELATED"/>
    <property type="match status" value="1"/>
</dbReference>
<evidence type="ECO:0000259" key="8">
    <source>
        <dbReference type="PROSITE" id="PS52029"/>
    </source>
</evidence>